<protein>
    <submittedName>
        <fullName evidence="2">Uncharacterized protein</fullName>
    </submittedName>
</protein>
<evidence type="ECO:0000313" key="3">
    <source>
        <dbReference type="Proteomes" id="UP000319576"/>
    </source>
</evidence>
<keyword evidence="3" id="KW-1185">Reference proteome</keyword>
<sequence>MLPGNAGPRRGASTPVGSRNLQPREPVVLPVDEYDRTGPDFDPAEWEHAGTPRTVLSEFLAEDEDDEPTVRPTAIAAKANPVSPVKTSTRAEREGTSVPADAITGTADGNGSSAHTSDEAITVPITSEEMRSRIKRDGRIVKRMRAADRERLRGIADPAALAGETATTVVCYGAGLRCAVEAKADAHAELYHSPLDEPREVRQARLKDAWAVVTRGRQKIAAYDAWTTAHRPELADDGLLDGLAGSKEDRAAAKARLAELDRTYRTGAGRSGSAAPTTEAVPVPLIYQDEYRGKVRAYPEWVGRVLRMVVARKQARYIPAMAFVLAQLAYWTEPTDGTGRPRARRARVINGKWWVVLGYGQMEKQTPVSRSQARQAVKVLKEHRLVETLAAKGANVGTEAGGVNYGPNTVFLRVNTGALDPLVKEVMSG</sequence>
<feature type="region of interest" description="Disordered" evidence="1">
    <location>
        <begin position="80"/>
        <end position="117"/>
    </location>
</feature>
<feature type="compositionally biased region" description="Basic and acidic residues" evidence="1">
    <location>
        <begin position="33"/>
        <end position="50"/>
    </location>
</feature>
<dbReference type="AlphaFoldDB" id="A0A517XW29"/>
<dbReference type="KEGG" id="uli:ETAA1_36840"/>
<evidence type="ECO:0000313" key="2">
    <source>
        <dbReference type="EMBL" id="QDU21711.1"/>
    </source>
</evidence>
<organism evidence="2 3">
    <name type="scientific">Urbifossiella limnaea</name>
    <dbReference type="NCBI Taxonomy" id="2528023"/>
    <lineage>
        <taxon>Bacteria</taxon>
        <taxon>Pseudomonadati</taxon>
        <taxon>Planctomycetota</taxon>
        <taxon>Planctomycetia</taxon>
        <taxon>Gemmatales</taxon>
        <taxon>Gemmataceae</taxon>
        <taxon>Urbifossiella</taxon>
    </lineage>
</organism>
<gene>
    <name evidence="2" type="ORF">ETAA1_36840</name>
</gene>
<reference evidence="2 3" key="1">
    <citation type="submission" date="2019-02" db="EMBL/GenBank/DDBJ databases">
        <title>Deep-cultivation of Planctomycetes and their phenomic and genomic characterization uncovers novel biology.</title>
        <authorList>
            <person name="Wiegand S."/>
            <person name="Jogler M."/>
            <person name="Boedeker C."/>
            <person name="Pinto D."/>
            <person name="Vollmers J."/>
            <person name="Rivas-Marin E."/>
            <person name="Kohn T."/>
            <person name="Peeters S.H."/>
            <person name="Heuer A."/>
            <person name="Rast P."/>
            <person name="Oberbeckmann S."/>
            <person name="Bunk B."/>
            <person name="Jeske O."/>
            <person name="Meyerdierks A."/>
            <person name="Storesund J.E."/>
            <person name="Kallscheuer N."/>
            <person name="Luecker S."/>
            <person name="Lage O.M."/>
            <person name="Pohl T."/>
            <person name="Merkel B.J."/>
            <person name="Hornburger P."/>
            <person name="Mueller R.-W."/>
            <person name="Bruemmer F."/>
            <person name="Labrenz M."/>
            <person name="Spormann A.M."/>
            <person name="Op den Camp H."/>
            <person name="Overmann J."/>
            <person name="Amann R."/>
            <person name="Jetten M.S.M."/>
            <person name="Mascher T."/>
            <person name="Medema M.H."/>
            <person name="Devos D.P."/>
            <person name="Kaster A.-K."/>
            <person name="Ovreas L."/>
            <person name="Rohde M."/>
            <person name="Galperin M.Y."/>
            <person name="Jogler C."/>
        </authorList>
    </citation>
    <scope>NUCLEOTIDE SEQUENCE [LARGE SCALE GENOMIC DNA]</scope>
    <source>
        <strain evidence="2 3">ETA_A1</strain>
    </source>
</reference>
<evidence type="ECO:0000256" key="1">
    <source>
        <dbReference type="SAM" id="MobiDB-lite"/>
    </source>
</evidence>
<accession>A0A517XW29</accession>
<feature type="region of interest" description="Disordered" evidence="1">
    <location>
        <begin position="1"/>
        <end position="50"/>
    </location>
</feature>
<proteinExistence type="predicted"/>
<dbReference type="EMBL" id="CP036273">
    <property type="protein sequence ID" value="QDU21711.1"/>
    <property type="molecule type" value="Genomic_DNA"/>
</dbReference>
<name>A0A517XW29_9BACT</name>
<dbReference type="RefSeq" id="WP_145240858.1">
    <property type="nucleotide sequence ID" value="NZ_CP036273.1"/>
</dbReference>
<dbReference type="Proteomes" id="UP000319576">
    <property type="component" value="Chromosome"/>
</dbReference>